<reference evidence="6" key="1">
    <citation type="submission" date="2020-10" db="EMBL/GenBank/DDBJ databases">
        <authorList>
            <person name="Palmer J.M."/>
        </authorList>
    </citation>
    <scope>NUCLEOTIDE SEQUENCE</scope>
    <source>
        <strain evidence="6">UCD 2041</strain>
    </source>
</reference>
<gene>
    <name evidence="6" type="ORF">BRETT_000755</name>
</gene>
<keyword evidence="3 5" id="KW-1133">Transmembrane helix</keyword>
<evidence type="ECO:0000256" key="2">
    <source>
        <dbReference type="ARBA" id="ARBA00022692"/>
    </source>
</evidence>
<feature type="transmembrane region" description="Helical" evidence="5">
    <location>
        <begin position="94"/>
        <end position="115"/>
    </location>
</feature>
<dbReference type="GO" id="GO:0016020">
    <property type="term" value="C:membrane"/>
    <property type="evidence" value="ECO:0007669"/>
    <property type="project" value="UniProtKB-SubCell"/>
</dbReference>
<dbReference type="EMBL" id="CP063136">
    <property type="protein sequence ID" value="QOU21038.1"/>
    <property type="molecule type" value="Genomic_DNA"/>
</dbReference>
<name>A0A871RB72_DEKBR</name>
<comment type="subcellular location">
    <subcellularLocation>
        <location evidence="1">Membrane</location>
        <topology evidence="1">Multi-pass membrane protein</topology>
    </subcellularLocation>
</comment>
<organism evidence="6 7">
    <name type="scientific">Dekkera bruxellensis</name>
    <name type="common">Brettanomyces custersii</name>
    <dbReference type="NCBI Taxonomy" id="5007"/>
    <lineage>
        <taxon>Eukaryota</taxon>
        <taxon>Fungi</taxon>
        <taxon>Dikarya</taxon>
        <taxon>Ascomycota</taxon>
        <taxon>Saccharomycotina</taxon>
        <taxon>Pichiomycetes</taxon>
        <taxon>Pichiales</taxon>
        <taxon>Pichiaceae</taxon>
        <taxon>Brettanomyces</taxon>
    </lineage>
</organism>
<reference evidence="6" key="2">
    <citation type="journal article" name="BMC Genomics">
        <title>New genome assemblies reveal patterns of domestication and adaptation across Brettanomyces (Dekkera) species.</title>
        <authorList>
            <person name="Roach M.J."/>
            <person name="Borneman A.R."/>
        </authorList>
    </citation>
    <scope>NUCLEOTIDE SEQUENCE</scope>
    <source>
        <strain evidence="6">UCD 2041</strain>
    </source>
</reference>
<feature type="transmembrane region" description="Helical" evidence="5">
    <location>
        <begin position="121"/>
        <end position="138"/>
    </location>
</feature>
<dbReference type="Proteomes" id="UP000663131">
    <property type="component" value="Chromosome 8"/>
</dbReference>
<feature type="transmembrane region" description="Helical" evidence="5">
    <location>
        <begin position="12"/>
        <end position="34"/>
    </location>
</feature>
<protein>
    <submittedName>
        <fullName evidence="6">Uncharacterized protein</fullName>
    </submittedName>
</protein>
<evidence type="ECO:0000313" key="7">
    <source>
        <dbReference type="Proteomes" id="UP000663131"/>
    </source>
</evidence>
<dbReference type="PANTHER" id="PTHR43066:SF21">
    <property type="entry name" value="UBIQUITIN-ASSOCIATED DOMAIN-CONTAINING PROTEIN 2"/>
    <property type="match status" value="1"/>
</dbReference>
<dbReference type="GeneID" id="64572680"/>
<evidence type="ECO:0000256" key="5">
    <source>
        <dbReference type="SAM" id="Phobius"/>
    </source>
</evidence>
<accession>A0A871RB72</accession>
<evidence type="ECO:0000256" key="3">
    <source>
        <dbReference type="ARBA" id="ARBA00022989"/>
    </source>
</evidence>
<feature type="transmembrane region" description="Helical" evidence="5">
    <location>
        <begin position="210"/>
        <end position="229"/>
    </location>
</feature>
<evidence type="ECO:0000256" key="4">
    <source>
        <dbReference type="ARBA" id="ARBA00023136"/>
    </source>
</evidence>
<proteinExistence type="predicted"/>
<dbReference type="AlphaFoldDB" id="A0A871RB72"/>
<keyword evidence="2 5" id="KW-0812">Transmembrane</keyword>
<dbReference type="InterPro" id="IPR035952">
    <property type="entry name" value="Rhomboid-like_sf"/>
</dbReference>
<feature type="transmembrane region" description="Helical" evidence="5">
    <location>
        <begin position="66"/>
        <end position="82"/>
    </location>
</feature>
<keyword evidence="4 5" id="KW-0472">Membrane</keyword>
<dbReference type="SUPFAM" id="SSF144091">
    <property type="entry name" value="Rhomboid-like"/>
    <property type="match status" value="1"/>
</dbReference>
<dbReference type="GO" id="GO:0004252">
    <property type="term" value="F:serine-type endopeptidase activity"/>
    <property type="evidence" value="ECO:0007669"/>
    <property type="project" value="TreeGrafter"/>
</dbReference>
<dbReference type="KEGG" id="bbrx:BRETT_000755"/>
<evidence type="ECO:0000256" key="1">
    <source>
        <dbReference type="ARBA" id="ARBA00004141"/>
    </source>
</evidence>
<evidence type="ECO:0000313" key="6">
    <source>
        <dbReference type="EMBL" id="QOU21038.1"/>
    </source>
</evidence>
<dbReference type="PANTHER" id="PTHR43066">
    <property type="entry name" value="RHOMBOID-RELATED PROTEIN"/>
    <property type="match status" value="1"/>
</dbReference>
<sequence>MSPILLKGYKHLPVSAVVTVAMIAFSLAGSILNIRSYFLLAFSPFISKWHQWWRLLLFQLQFQNESQLVLGVVLFTFAFKNLERIFGSLKFTQILLLLYFYNAVFLAAILAVLYMFLGINIYIPSGPYGILFGLMYPFKKYTPTVYQVELNFGALNRASALPDNAADVEGESPDGLNSSSNDDFHLFFGNNTIAMALATILFFSEGVVSSPIACLVGYLVGALLFNDFLPFRDSKFAFLHNFYHKCKQKIPFLRRRYIALGSSTVETNSRSASPENIDQFNNELHETHENDGDTPARSLGTQLLDTFRR</sequence>
<dbReference type="RefSeq" id="XP_041137531.1">
    <property type="nucleotide sequence ID" value="XM_041279317.1"/>
</dbReference>
<dbReference type="OrthoDB" id="272778at2759"/>